<dbReference type="PANTHER" id="PTHR16004:SF2">
    <property type="entry name" value="E3 UBIQUITIN-PROTEIN LIGASE LUBEL"/>
    <property type="match status" value="1"/>
</dbReference>
<dbReference type="PANTHER" id="PTHR16004">
    <property type="entry name" value="RING FINGER PROTEIN 31-RELATED"/>
    <property type="match status" value="1"/>
</dbReference>
<evidence type="ECO:0000313" key="3">
    <source>
        <dbReference type="EMBL" id="KAH8019156.1"/>
    </source>
</evidence>
<dbReference type="GO" id="GO:0071797">
    <property type="term" value="C:LUBAC complex"/>
    <property type="evidence" value="ECO:0007669"/>
    <property type="project" value="InterPro"/>
</dbReference>
<protein>
    <recommendedName>
        <fullName evidence="2">E3 ubiquitin-protein ligase RNF31 UBA-like domain-containing protein</fullName>
    </recommendedName>
</protein>
<dbReference type="GO" id="GO:0036435">
    <property type="term" value="F:K48-linked polyubiquitin modification-dependent protein binding"/>
    <property type="evidence" value="ECO:0007669"/>
    <property type="project" value="TreeGrafter"/>
</dbReference>
<dbReference type="AlphaFoldDB" id="A0A9J6DAK2"/>
<dbReference type="InterPro" id="IPR032065">
    <property type="entry name" value="RNF31-UBA"/>
</dbReference>
<proteinExistence type="predicted"/>
<reference evidence="3" key="2">
    <citation type="submission" date="2021-09" db="EMBL/GenBank/DDBJ databases">
        <authorList>
            <person name="Jia N."/>
            <person name="Wang J."/>
            <person name="Shi W."/>
            <person name="Du L."/>
            <person name="Sun Y."/>
            <person name="Zhan W."/>
            <person name="Jiang J."/>
            <person name="Wang Q."/>
            <person name="Zhang B."/>
            <person name="Ji P."/>
            <person name="Sakyi L.B."/>
            <person name="Cui X."/>
            <person name="Yuan T."/>
            <person name="Jiang B."/>
            <person name="Yang W."/>
            <person name="Lam T.T.-Y."/>
            <person name="Chang Q."/>
            <person name="Ding S."/>
            <person name="Wang X."/>
            <person name="Zhu J."/>
            <person name="Ruan X."/>
            <person name="Zhao L."/>
            <person name="Wei J."/>
            <person name="Que T."/>
            <person name="Du C."/>
            <person name="Cheng J."/>
            <person name="Dai P."/>
            <person name="Han X."/>
            <person name="Huang E."/>
            <person name="Gao Y."/>
            <person name="Liu J."/>
            <person name="Shao H."/>
            <person name="Ye R."/>
            <person name="Li L."/>
            <person name="Wei W."/>
            <person name="Wang X."/>
            <person name="Wang C."/>
            <person name="Huo Q."/>
            <person name="Li W."/>
            <person name="Guo W."/>
            <person name="Chen H."/>
            <person name="Chen S."/>
            <person name="Zhou L."/>
            <person name="Zhou L."/>
            <person name="Ni X."/>
            <person name="Tian J."/>
            <person name="Zhou Y."/>
            <person name="Sheng Y."/>
            <person name="Liu T."/>
            <person name="Pan Y."/>
            <person name="Xia L."/>
            <person name="Li J."/>
            <person name="Zhao F."/>
            <person name="Cao W."/>
        </authorList>
    </citation>
    <scope>NUCLEOTIDE SEQUENCE</scope>
    <source>
        <strain evidence="3">Rmic-2018</strain>
        <tissue evidence="3">Larvae</tissue>
    </source>
</reference>
<feature type="compositionally biased region" description="Gly residues" evidence="1">
    <location>
        <begin position="513"/>
        <end position="523"/>
    </location>
</feature>
<organism evidence="3 4">
    <name type="scientific">Rhipicephalus microplus</name>
    <name type="common">Cattle tick</name>
    <name type="synonym">Boophilus microplus</name>
    <dbReference type="NCBI Taxonomy" id="6941"/>
    <lineage>
        <taxon>Eukaryota</taxon>
        <taxon>Metazoa</taxon>
        <taxon>Ecdysozoa</taxon>
        <taxon>Arthropoda</taxon>
        <taxon>Chelicerata</taxon>
        <taxon>Arachnida</taxon>
        <taxon>Acari</taxon>
        <taxon>Parasitiformes</taxon>
        <taxon>Ixodida</taxon>
        <taxon>Ixodoidea</taxon>
        <taxon>Ixodidae</taxon>
        <taxon>Rhipicephalinae</taxon>
        <taxon>Rhipicephalus</taxon>
        <taxon>Boophilus</taxon>
    </lineage>
</organism>
<feature type="domain" description="E3 ubiquitin-protein ligase RNF31 UBA-like" evidence="2">
    <location>
        <begin position="339"/>
        <end position="439"/>
    </location>
</feature>
<dbReference type="Pfam" id="PF16678">
    <property type="entry name" value="UBA_HOIP"/>
    <property type="match status" value="1"/>
</dbReference>
<dbReference type="InterPro" id="IPR026254">
    <property type="entry name" value="RNF31-like"/>
</dbReference>
<feature type="compositionally biased region" description="Polar residues" evidence="1">
    <location>
        <begin position="87"/>
        <end position="98"/>
    </location>
</feature>
<feature type="compositionally biased region" description="Polar residues" evidence="1">
    <location>
        <begin position="125"/>
        <end position="140"/>
    </location>
</feature>
<feature type="compositionally biased region" description="Low complexity" evidence="1">
    <location>
        <begin position="101"/>
        <end position="124"/>
    </location>
</feature>
<accession>A0A9J6DAK2</accession>
<feature type="region of interest" description="Disordered" evidence="1">
    <location>
        <begin position="80"/>
        <end position="153"/>
    </location>
</feature>
<dbReference type="GO" id="GO:0061630">
    <property type="term" value="F:ubiquitin protein ligase activity"/>
    <property type="evidence" value="ECO:0007669"/>
    <property type="project" value="TreeGrafter"/>
</dbReference>
<dbReference type="EMBL" id="JABSTU010000010">
    <property type="protein sequence ID" value="KAH8019156.1"/>
    <property type="molecule type" value="Genomic_DNA"/>
</dbReference>
<feature type="region of interest" description="Disordered" evidence="1">
    <location>
        <begin position="1"/>
        <end position="23"/>
    </location>
</feature>
<reference evidence="3" key="1">
    <citation type="journal article" date="2020" name="Cell">
        <title>Large-Scale Comparative Analyses of Tick Genomes Elucidate Their Genetic Diversity and Vector Capacities.</title>
        <authorList>
            <consortium name="Tick Genome and Microbiome Consortium (TIGMIC)"/>
            <person name="Jia N."/>
            <person name="Wang J."/>
            <person name="Shi W."/>
            <person name="Du L."/>
            <person name="Sun Y."/>
            <person name="Zhan W."/>
            <person name="Jiang J.F."/>
            <person name="Wang Q."/>
            <person name="Zhang B."/>
            <person name="Ji P."/>
            <person name="Bell-Sakyi L."/>
            <person name="Cui X.M."/>
            <person name="Yuan T.T."/>
            <person name="Jiang B.G."/>
            <person name="Yang W.F."/>
            <person name="Lam T.T."/>
            <person name="Chang Q.C."/>
            <person name="Ding S.J."/>
            <person name="Wang X.J."/>
            <person name="Zhu J.G."/>
            <person name="Ruan X.D."/>
            <person name="Zhao L."/>
            <person name="Wei J.T."/>
            <person name="Ye R.Z."/>
            <person name="Que T.C."/>
            <person name="Du C.H."/>
            <person name="Zhou Y.H."/>
            <person name="Cheng J.X."/>
            <person name="Dai P.F."/>
            <person name="Guo W.B."/>
            <person name="Han X.H."/>
            <person name="Huang E.J."/>
            <person name="Li L.F."/>
            <person name="Wei W."/>
            <person name="Gao Y.C."/>
            <person name="Liu J.Z."/>
            <person name="Shao H.Z."/>
            <person name="Wang X."/>
            <person name="Wang C.C."/>
            <person name="Yang T.C."/>
            <person name="Huo Q.B."/>
            <person name="Li W."/>
            <person name="Chen H.Y."/>
            <person name="Chen S.E."/>
            <person name="Zhou L.G."/>
            <person name="Ni X.B."/>
            <person name="Tian J.H."/>
            <person name="Sheng Y."/>
            <person name="Liu T."/>
            <person name="Pan Y.S."/>
            <person name="Xia L.Y."/>
            <person name="Li J."/>
            <person name="Zhao F."/>
            <person name="Cao W.C."/>
        </authorList>
    </citation>
    <scope>NUCLEOTIDE SEQUENCE</scope>
    <source>
        <strain evidence="3">Rmic-2018</strain>
    </source>
</reference>
<dbReference type="VEuPathDB" id="VectorBase:LOC119176303"/>
<feature type="region of interest" description="Disordered" evidence="1">
    <location>
        <begin position="476"/>
        <end position="523"/>
    </location>
</feature>
<name>A0A9J6DAK2_RHIMP</name>
<feature type="compositionally biased region" description="Low complexity" evidence="1">
    <location>
        <begin position="265"/>
        <end position="274"/>
    </location>
</feature>
<dbReference type="Gene3D" id="1.10.8.10">
    <property type="entry name" value="DNA helicase RuvA subunit, C-terminal domain"/>
    <property type="match status" value="1"/>
</dbReference>
<comment type="caution">
    <text evidence="3">The sequence shown here is derived from an EMBL/GenBank/DDBJ whole genome shotgun (WGS) entry which is preliminary data.</text>
</comment>
<feature type="compositionally biased region" description="Low complexity" evidence="1">
    <location>
        <begin position="185"/>
        <end position="195"/>
    </location>
</feature>
<evidence type="ECO:0000256" key="1">
    <source>
        <dbReference type="SAM" id="MobiDB-lite"/>
    </source>
</evidence>
<dbReference type="Gene3D" id="6.10.140.1100">
    <property type="match status" value="1"/>
</dbReference>
<feature type="region of interest" description="Disordered" evidence="1">
    <location>
        <begin position="248"/>
        <end position="276"/>
    </location>
</feature>
<feature type="region of interest" description="Disordered" evidence="1">
    <location>
        <begin position="442"/>
        <end position="463"/>
    </location>
</feature>
<sequence>MLPKEPTSPQQSTIDGDDSDQDDNVTVMVKTQAECKKRPMPVLPGKEIRRRLEIQMRIEEENRRIETADVVQESRTVQHFQGDNAETESSSLTPQQALALSAEAEPSPSTLSSATATTAQTGSSYHSNIQQCNSSSQTMSVGDEPSPATSDSLLLDATSPVTMQGVRPKVLYKASVATDTEDFTDPSTSSPLSDSQQDRQERHRIFTNAKAQSFDHPRPAFLQPKGAQPVVKGTRIGNLIRTLSKTSLQNTEPEGRLYRSHSRSSLHSDMSDASPMRRGIARHGSLAEFDRPFGLESNRKDDDASSLVGATSSSYISEGRKQDYYLSLEELVQQRKQEQMRTQGLELVRLIREAEQRGFTADDLQVAMNHCGNDNPINWLRDNWQNMTETVVTLATNYGHDRRENTIGIVSVSEAQNALRHQKGNIWAAVTECVENRQRMAHGPTTFSPPSEMQPPQPGFDPATCGSAAEYLSYTTAAERKGGSRMTGGLCPPSKRGAVPSRDDDMCSSLLGKDGGGGRKTPR</sequence>
<dbReference type="GO" id="GO:0097039">
    <property type="term" value="P:protein linear polyubiquitination"/>
    <property type="evidence" value="ECO:0007669"/>
    <property type="project" value="TreeGrafter"/>
</dbReference>
<feature type="region of interest" description="Disordered" evidence="1">
    <location>
        <begin position="180"/>
        <end position="201"/>
    </location>
</feature>
<keyword evidence="4" id="KW-1185">Reference proteome</keyword>
<dbReference type="Proteomes" id="UP000821866">
    <property type="component" value="Chromosome 8"/>
</dbReference>
<gene>
    <name evidence="3" type="ORF">HPB51_017367</name>
</gene>
<dbReference type="GO" id="GO:0070530">
    <property type="term" value="F:K63-linked polyubiquitin modification-dependent protein binding"/>
    <property type="evidence" value="ECO:0007669"/>
    <property type="project" value="TreeGrafter"/>
</dbReference>
<dbReference type="GO" id="GO:1990450">
    <property type="term" value="F:linear polyubiquitin binding"/>
    <property type="evidence" value="ECO:0007669"/>
    <property type="project" value="TreeGrafter"/>
</dbReference>
<evidence type="ECO:0000313" key="4">
    <source>
        <dbReference type="Proteomes" id="UP000821866"/>
    </source>
</evidence>
<evidence type="ECO:0000259" key="2">
    <source>
        <dbReference type="Pfam" id="PF16678"/>
    </source>
</evidence>